<sequence length="249" mass="27469">MPLVSADIRPPPPRGPQTPIAILKDDFAIKALAEILVNSDELVQKAKQILAGIPKCGRGVEKFSNVVHEFWLSRCFINGLCQAIEGADPLFKPSLTSLESAATTTTDIMRVFLSILIGYWGDKGELTKLDEAMGKADFGKRMSLMAYIREEEKKKGKAPEERENLESVRQWLVSKYGNDNNVDIDALHEKLNNMLESVPIVSIRSQLLSNLKIGLQAGLYDGKMALVHLRVIDGCLPSMTMECTSLPGV</sequence>
<keyword evidence="2" id="KW-1185">Reference proteome</keyword>
<evidence type="ECO:0000313" key="1">
    <source>
        <dbReference type="EMBL" id="GFP79514.1"/>
    </source>
</evidence>
<dbReference type="AlphaFoldDB" id="A0A830B4Q0"/>
<gene>
    <name evidence="1" type="ORF">PHJA_000094900</name>
</gene>
<evidence type="ECO:0000313" key="2">
    <source>
        <dbReference type="Proteomes" id="UP000653305"/>
    </source>
</evidence>
<protein>
    <submittedName>
        <fullName evidence="1">Uncharacterized protein</fullName>
    </submittedName>
</protein>
<dbReference type="EMBL" id="BMAC01000010">
    <property type="protein sequence ID" value="GFP79514.1"/>
    <property type="molecule type" value="Genomic_DNA"/>
</dbReference>
<name>A0A830B4Q0_9LAMI</name>
<reference evidence="1" key="1">
    <citation type="submission" date="2020-07" db="EMBL/GenBank/DDBJ databases">
        <title>Ethylene signaling mediates host invasion by parasitic plants.</title>
        <authorList>
            <person name="Yoshida S."/>
        </authorList>
    </citation>
    <scope>NUCLEOTIDE SEQUENCE</scope>
    <source>
        <strain evidence="1">Okayama</strain>
    </source>
</reference>
<dbReference type="Proteomes" id="UP000653305">
    <property type="component" value="Unassembled WGS sequence"/>
</dbReference>
<proteinExistence type="predicted"/>
<organism evidence="1 2">
    <name type="scientific">Phtheirospermum japonicum</name>
    <dbReference type="NCBI Taxonomy" id="374723"/>
    <lineage>
        <taxon>Eukaryota</taxon>
        <taxon>Viridiplantae</taxon>
        <taxon>Streptophyta</taxon>
        <taxon>Embryophyta</taxon>
        <taxon>Tracheophyta</taxon>
        <taxon>Spermatophyta</taxon>
        <taxon>Magnoliopsida</taxon>
        <taxon>eudicotyledons</taxon>
        <taxon>Gunneridae</taxon>
        <taxon>Pentapetalae</taxon>
        <taxon>asterids</taxon>
        <taxon>lamiids</taxon>
        <taxon>Lamiales</taxon>
        <taxon>Orobanchaceae</taxon>
        <taxon>Orobanchaceae incertae sedis</taxon>
        <taxon>Phtheirospermum</taxon>
    </lineage>
</organism>
<comment type="caution">
    <text evidence="1">The sequence shown here is derived from an EMBL/GenBank/DDBJ whole genome shotgun (WGS) entry which is preliminary data.</text>
</comment>
<accession>A0A830B4Q0</accession>